<evidence type="ECO:0000313" key="2">
    <source>
        <dbReference type="Proteomes" id="UP000268553"/>
    </source>
</evidence>
<comment type="caution">
    <text evidence="1">The sequence shown here is derived from an EMBL/GenBank/DDBJ whole genome shotgun (WGS) entry which is preliminary data.</text>
</comment>
<dbReference type="RefSeq" id="WP_125229557.1">
    <property type="nucleotide sequence ID" value="NZ_RWJI01000001.1"/>
</dbReference>
<sequence length="173" mass="18893">MTKFSLLLGLAVLCSACRNEAPSSAENQIAEPAGAEASTLAQNLNKWFPIADELTDCSELAFVAAEIFSNSRQADIAVGLDKAIEEQQILSARLRLLAIKVATFDGASEQDYIKHLVARGPQYARFIANPSSFDQDAAAQSKLNSCMQTINSDPRILEQRNIVFQMSPQQLMN</sequence>
<protein>
    <submittedName>
        <fullName evidence="1">Uncharacterized protein</fullName>
    </submittedName>
</protein>
<dbReference type="AlphaFoldDB" id="A0A3R8RSE0"/>
<dbReference type="EMBL" id="RWJI01000001">
    <property type="protein sequence ID" value="RRQ51543.1"/>
    <property type="molecule type" value="Genomic_DNA"/>
</dbReference>
<reference evidence="1 2" key="1">
    <citation type="submission" date="2018-12" db="EMBL/GenBank/DDBJ databases">
        <authorList>
            <person name="Kim S.-J."/>
            <person name="Jung G.-Y."/>
        </authorList>
    </citation>
    <scope>NUCLEOTIDE SEQUENCE [LARGE SCALE GENOMIC DNA]</scope>
    <source>
        <strain evidence="1 2">03SU3-P</strain>
    </source>
</reference>
<organism evidence="1 2">
    <name type="scientific">Sphingorhabdus wooponensis</name>
    <dbReference type="NCBI Taxonomy" id="940136"/>
    <lineage>
        <taxon>Bacteria</taxon>
        <taxon>Pseudomonadati</taxon>
        <taxon>Pseudomonadota</taxon>
        <taxon>Alphaproteobacteria</taxon>
        <taxon>Sphingomonadales</taxon>
        <taxon>Sphingomonadaceae</taxon>
        <taxon>Sphingorhabdus</taxon>
    </lineage>
</organism>
<keyword evidence="2" id="KW-1185">Reference proteome</keyword>
<accession>A0A3R8RSE0</accession>
<evidence type="ECO:0000313" key="1">
    <source>
        <dbReference type="EMBL" id="RRQ51543.1"/>
    </source>
</evidence>
<gene>
    <name evidence="1" type="ORF">D7D48_01185</name>
</gene>
<proteinExistence type="predicted"/>
<name>A0A3R8RSE0_9SPHN</name>
<dbReference type="Proteomes" id="UP000268553">
    <property type="component" value="Unassembled WGS sequence"/>
</dbReference>